<feature type="signal peptide" evidence="2">
    <location>
        <begin position="1"/>
        <end position="28"/>
    </location>
</feature>
<feature type="region of interest" description="Disordered" evidence="1">
    <location>
        <begin position="34"/>
        <end position="63"/>
    </location>
</feature>
<reference evidence="4 5" key="1">
    <citation type="submission" date="2024-10" db="EMBL/GenBank/DDBJ databases">
        <title>Updated reference genomes for cyclostephanoid diatoms.</title>
        <authorList>
            <person name="Roberts W.R."/>
            <person name="Alverson A.J."/>
        </authorList>
    </citation>
    <scope>NUCLEOTIDE SEQUENCE [LARGE SCALE GENOMIC DNA]</scope>
    <source>
        <strain evidence="4 5">AJA010-31</strain>
    </source>
</reference>
<dbReference type="EMBL" id="JALLPJ020001219">
    <property type="protein sequence ID" value="KAL3773795.1"/>
    <property type="molecule type" value="Genomic_DNA"/>
</dbReference>
<protein>
    <recommendedName>
        <fullName evidence="3">SET domain-containing protein</fullName>
    </recommendedName>
</protein>
<dbReference type="PANTHER" id="PTHR13271">
    <property type="entry name" value="UNCHARACTERIZED PUTATIVE METHYLTRANSFERASE"/>
    <property type="match status" value="1"/>
</dbReference>
<keyword evidence="2" id="KW-0732">Signal</keyword>
<comment type="caution">
    <text evidence="4">The sequence shown here is derived from an EMBL/GenBank/DDBJ whole genome shotgun (WGS) entry which is preliminary data.</text>
</comment>
<evidence type="ECO:0000256" key="2">
    <source>
        <dbReference type="SAM" id="SignalP"/>
    </source>
</evidence>
<feature type="compositionally biased region" description="Polar residues" evidence="1">
    <location>
        <begin position="34"/>
        <end position="46"/>
    </location>
</feature>
<dbReference type="InterPro" id="IPR046341">
    <property type="entry name" value="SET_dom_sf"/>
</dbReference>
<accession>A0ABD3NCK0</accession>
<dbReference type="SUPFAM" id="SSF82199">
    <property type="entry name" value="SET domain"/>
    <property type="match status" value="1"/>
</dbReference>
<dbReference type="InterPro" id="IPR001214">
    <property type="entry name" value="SET_dom"/>
</dbReference>
<evidence type="ECO:0000256" key="1">
    <source>
        <dbReference type="SAM" id="MobiDB-lite"/>
    </source>
</evidence>
<feature type="domain" description="SET" evidence="3">
    <location>
        <begin position="84"/>
        <end position="310"/>
    </location>
</feature>
<dbReference type="PROSITE" id="PS50280">
    <property type="entry name" value="SET"/>
    <property type="match status" value="1"/>
</dbReference>
<dbReference type="AlphaFoldDB" id="A0ABD3NCK0"/>
<dbReference type="SMART" id="SM00317">
    <property type="entry name" value="SET"/>
    <property type="match status" value="1"/>
</dbReference>
<dbReference type="Gene3D" id="3.90.1410.10">
    <property type="entry name" value="set domain protein methyltransferase, domain 1"/>
    <property type="match status" value="1"/>
</dbReference>
<keyword evidence="5" id="KW-1185">Reference proteome</keyword>
<gene>
    <name evidence="4" type="ORF">ACHAWO_006594</name>
</gene>
<dbReference type="CDD" id="cd10527">
    <property type="entry name" value="SET_LSMT"/>
    <property type="match status" value="1"/>
</dbReference>
<dbReference type="Proteomes" id="UP001530400">
    <property type="component" value="Unassembled WGS sequence"/>
</dbReference>
<feature type="chain" id="PRO_5044740913" description="SET domain-containing protein" evidence="2">
    <location>
        <begin position="29"/>
        <end position="387"/>
    </location>
</feature>
<name>A0ABD3NCK0_9STRA</name>
<proteinExistence type="predicted"/>
<dbReference type="PANTHER" id="PTHR13271:SF151">
    <property type="entry name" value="SET DOMAIN-CONTAINING PROTEIN 4"/>
    <property type="match status" value="1"/>
</dbReference>
<evidence type="ECO:0000259" key="3">
    <source>
        <dbReference type="PROSITE" id="PS50280"/>
    </source>
</evidence>
<evidence type="ECO:0000313" key="4">
    <source>
        <dbReference type="EMBL" id="KAL3773795.1"/>
    </source>
</evidence>
<sequence length="387" mass="42080">MLSLSSKPLAAGLLLALLAQCTLKSADAFAVSSSQSPKRKQITNQGKAAGGFAKQNDSVPITHTADTSPSTQNLLNFLLQWNSEGLGASDSGTEVGFDTTNNIRGLYATKSFKKGEILCKIPSDVALALTDPSTASGEQESVVDGGVNFLEWYVNKADARGMWSAYLDTLPTRDAYFDPTPDFYYDAEIDELELPMIVKAAKERKQQISELSQSKNIPFDELQFATWLVASRSFTIKISVDDSKLVREGAVSTTDKAIRVLLPYLDMINHSSDNANAELHLVDPEKDDAWFAIRATRPIKAGKEITISYGASGVETSAGLLMNYGFVPDENKIDAMFMKKGGDDCIASLDGWKTTLEEDEALMAAAAGNMLNVLKLRMKLKKAYPSD</sequence>
<organism evidence="4 5">
    <name type="scientific">Cyclotella atomus</name>
    <dbReference type="NCBI Taxonomy" id="382360"/>
    <lineage>
        <taxon>Eukaryota</taxon>
        <taxon>Sar</taxon>
        <taxon>Stramenopiles</taxon>
        <taxon>Ochrophyta</taxon>
        <taxon>Bacillariophyta</taxon>
        <taxon>Coscinodiscophyceae</taxon>
        <taxon>Thalassiosirophycidae</taxon>
        <taxon>Stephanodiscales</taxon>
        <taxon>Stephanodiscaceae</taxon>
        <taxon>Cyclotella</taxon>
    </lineage>
</organism>
<dbReference type="InterPro" id="IPR050600">
    <property type="entry name" value="SETD3_SETD6_MTase"/>
</dbReference>
<evidence type="ECO:0000313" key="5">
    <source>
        <dbReference type="Proteomes" id="UP001530400"/>
    </source>
</evidence>
<dbReference type="Pfam" id="PF00856">
    <property type="entry name" value="SET"/>
    <property type="match status" value="1"/>
</dbReference>